<dbReference type="WBParaSite" id="Gr19_v10_g12257.t1">
    <property type="protein sequence ID" value="Gr19_v10_g12257.t1"/>
    <property type="gene ID" value="Gr19_v10_g12257"/>
</dbReference>
<protein>
    <submittedName>
        <fullName evidence="9">C2H2-type domain-containing protein</fullName>
    </submittedName>
</protein>
<dbReference type="PROSITE" id="PS50157">
    <property type="entry name" value="ZINC_FINGER_C2H2_2"/>
    <property type="match status" value="2"/>
</dbReference>
<dbReference type="PANTHER" id="PTHR24379:SF121">
    <property type="entry name" value="C2H2-TYPE DOMAIN-CONTAINING PROTEIN"/>
    <property type="match status" value="1"/>
</dbReference>
<dbReference type="SUPFAM" id="SSF118359">
    <property type="entry name" value="Expressed protein At2g23090/F21P24.15"/>
    <property type="match status" value="1"/>
</dbReference>
<dbReference type="Proteomes" id="UP000887572">
    <property type="component" value="Unplaced"/>
</dbReference>
<dbReference type="Pfam" id="PF13894">
    <property type="entry name" value="zf-C2H2_4"/>
    <property type="match status" value="1"/>
</dbReference>
<evidence type="ECO:0000313" key="9">
    <source>
        <dbReference type="WBParaSite" id="Gr19_v10_g12257.t1"/>
    </source>
</evidence>
<dbReference type="InterPro" id="IPR036236">
    <property type="entry name" value="Znf_C2H2_sf"/>
</dbReference>
<evidence type="ECO:0000256" key="1">
    <source>
        <dbReference type="ARBA" id="ARBA00022723"/>
    </source>
</evidence>
<dbReference type="Gene3D" id="3.30.160.60">
    <property type="entry name" value="Classic Zinc Finger"/>
    <property type="match status" value="3"/>
</dbReference>
<dbReference type="SUPFAM" id="SSF57667">
    <property type="entry name" value="beta-beta-alpha zinc fingers"/>
    <property type="match status" value="2"/>
</dbReference>
<dbReference type="SMART" id="SM00355">
    <property type="entry name" value="ZnF_C2H2"/>
    <property type="match status" value="7"/>
</dbReference>
<evidence type="ECO:0000259" key="7">
    <source>
        <dbReference type="PROSITE" id="PS50157"/>
    </source>
</evidence>
<dbReference type="PANTHER" id="PTHR24379">
    <property type="entry name" value="KRAB AND ZINC FINGER DOMAIN-CONTAINING"/>
    <property type="match status" value="1"/>
</dbReference>
<keyword evidence="1" id="KW-0479">Metal-binding</keyword>
<evidence type="ECO:0000256" key="3">
    <source>
        <dbReference type="ARBA" id="ARBA00022771"/>
    </source>
</evidence>
<keyword evidence="3 5" id="KW-0863">Zinc-finger</keyword>
<dbReference type="AlphaFoldDB" id="A0A914GZJ8"/>
<evidence type="ECO:0000256" key="2">
    <source>
        <dbReference type="ARBA" id="ARBA00022737"/>
    </source>
</evidence>
<organism evidence="8 9">
    <name type="scientific">Globodera rostochiensis</name>
    <name type="common">Golden nematode worm</name>
    <name type="synonym">Heterodera rostochiensis</name>
    <dbReference type="NCBI Taxonomy" id="31243"/>
    <lineage>
        <taxon>Eukaryota</taxon>
        <taxon>Metazoa</taxon>
        <taxon>Ecdysozoa</taxon>
        <taxon>Nematoda</taxon>
        <taxon>Chromadorea</taxon>
        <taxon>Rhabditida</taxon>
        <taxon>Tylenchina</taxon>
        <taxon>Tylenchomorpha</taxon>
        <taxon>Tylenchoidea</taxon>
        <taxon>Heteroderidae</taxon>
        <taxon>Heteroderinae</taxon>
        <taxon>Globodera</taxon>
    </lineage>
</organism>
<dbReference type="InterPro" id="IPR013087">
    <property type="entry name" value="Znf_C2H2_type"/>
</dbReference>
<dbReference type="GO" id="GO:0008270">
    <property type="term" value="F:zinc ion binding"/>
    <property type="evidence" value="ECO:0007669"/>
    <property type="project" value="UniProtKB-KW"/>
</dbReference>
<proteinExistence type="predicted"/>
<feature type="domain" description="C2H2-type" evidence="7">
    <location>
        <begin position="388"/>
        <end position="412"/>
    </location>
</feature>
<keyword evidence="8" id="KW-1185">Reference proteome</keyword>
<evidence type="ECO:0000256" key="4">
    <source>
        <dbReference type="ARBA" id="ARBA00022833"/>
    </source>
</evidence>
<keyword evidence="2" id="KW-0677">Repeat</keyword>
<dbReference type="PROSITE" id="PS00028">
    <property type="entry name" value="ZINC_FINGER_C2H2_1"/>
    <property type="match status" value="5"/>
</dbReference>
<keyword evidence="4" id="KW-0862">Zinc</keyword>
<name>A0A914GZJ8_GLORO</name>
<evidence type="ECO:0000256" key="5">
    <source>
        <dbReference type="PROSITE-ProRule" id="PRU00042"/>
    </source>
</evidence>
<evidence type="ECO:0000313" key="8">
    <source>
        <dbReference type="Proteomes" id="UP000887572"/>
    </source>
</evidence>
<feature type="compositionally biased region" description="Low complexity" evidence="6">
    <location>
        <begin position="111"/>
        <end position="120"/>
    </location>
</feature>
<feature type="region of interest" description="Disordered" evidence="6">
    <location>
        <begin position="101"/>
        <end position="120"/>
    </location>
</feature>
<sequence length="489" mass="56210">MPIILNQGIRAACDELLKLQVEQNYNETTLKRKFGIEGVADTLRALRNNNEDSTSDQTNNNNKQRIVLNESGAPINGAFSFWSAPSAATASASVSSATTTTFASDQELTPSTSNTTTNGGNVKVLKPVPLVIRTQNADEIAGAVAHPTKPSEIRKLIRSKMARCRICKNRFMDKHIYERHLRDRHPKEHALYLTQQEEEVRQQRKEEFEANRLDEIVSGGFIPPQEDLDASKYEVIVREIPLPGELTGGVPARFDRFGVLFQPKRVYKKKISPQCPFCDKRYRNEYSLKKHIAKKHPACAEWVQCLKCFKSIPSKAEMADHLCEMVYFCFECLPARNLCTDLRLYNHRTKFHRGQNSGFKCNLCNQKFLTPRKLRKHKKMSHVFTKTYQCHFCEELFISETAVTTHERIHTGIIKFECKVCDFKCNRFLNMEDHVKEEHGYLCSICQNKLSEWGDLKNHMLIEHGGYLSSEFNSGYIESPRVWLMFKGD</sequence>
<feature type="domain" description="C2H2-type" evidence="7">
    <location>
        <begin position="359"/>
        <end position="387"/>
    </location>
</feature>
<evidence type="ECO:0000256" key="6">
    <source>
        <dbReference type="SAM" id="MobiDB-lite"/>
    </source>
</evidence>
<accession>A0A914GZJ8</accession>
<reference evidence="9" key="1">
    <citation type="submission" date="2022-11" db="UniProtKB">
        <authorList>
            <consortium name="WormBaseParasite"/>
        </authorList>
    </citation>
    <scope>IDENTIFICATION</scope>
</reference>